<dbReference type="Pfam" id="PF00563">
    <property type="entry name" value="EAL"/>
    <property type="match status" value="1"/>
</dbReference>
<dbReference type="InterPro" id="IPR000160">
    <property type="entry name" value="GGDEF_dom"/>
</dbReference>
<dbReference type="InterPro" id="IPR052155">
    <property type="entry name" value="Biofilm_reg_signaling"/>
</dbReference>
<keyword evidence="2" id="KW-0418">Kinase</keyword>
<dbReference type="Gene3D" id="3.20.20.450">
    <property type="entry name" value="EAL domain"/>
    <property type="match status" value="1"/>
</dbReference>
<dbReference type="Proteomes" id="UP000635726">
    <property type="component" value="Unassembled WGS sequence"/>
</dbReference>
<dbReference type="CDD" id="cd01948">
    <property type="entry name" value="EAL"/>
    <property type="match status" value="1"/>
</dbReference>
<evidence type="ECO:0000256" key="3">
    <source>
        <dbReference type="PROSITE-ProRule" id="PRU00169"/>
    </source>
</evidence>
<dbReference type="PROSITE" id="PS50113">
    <property type="entry name" value="PAC"/>
    <property type="match status" value="1"/>
</dbReference>
<dbReference type="GO" id="GO:0016301">
    <property type="term" value="F:kinase activity"/>
    <property type="evidence" value="ECO:0007669"/>
    <property type="project" value="UniProtKB-KW"/>
</dbReference>
<dbReference type="PROSITE" id="PS50110">
    <property type="entry name" value="RESPONSE_REGULATORY"/>
    <property type="match status" value="1"/>
</dbReference>
<dbReference type="CDD" id="cd00130">
    <property type="entry name" value="PAS"/>
    <property type="match status" value="1"/>
</dbReference>
<name>A0A917P935_9DEIO</name>
<dbReference type="Pfam" id="PF00990">
    <property type="entry name" value="GGDEF"/>
    <property type="match status" value="1"/>
</dbReference>
<dbReference type="SMART" id="SM00065">
    <property type="entry name" value="GAF"/>
    <property type="match status" value="1"/>
</dbReference>
<keyword evidence="1" id="KW-0808">Transferase</keyword>
<reference evidence="9" key="1">
    <citation type="journal article" date="2014" name="Int. J. Syst. Evol. Microbiol.">
        <title>Complete genome sequence of Corynebacterium casei LMG S-19264T (=DSM 44701T), isolated from a smear-ripened cheese.</title>
        <authorList>
            <consortium name="US DOE Joint Genome Institute (JGI-PGF)"/>
            <person name="Walter F."/>
            <person name="Albersmeier A."/>
            <person name="Kalinowski J."/>
            <person name="Ruckert C."/>
        </authorList>
    </citation>
    <scope>NUCLEOTIDE SEQUENCE</scope>
    <source>
        <strain evidence="9">JCM 14371</strain>
    </source>
</reference>
<dbReference type="SUPFAM" id="SSF52172">
    <property type="entry name" value="CheY-like"/>
    <property type="match status" value="1"/>
</dbReference>
<dbReference type="InterPro" id="IPR001789">
    <property type="entry name" value="Sig_transdc_resp-reg_receiver"/>
</dbReference>
<proteinExistence type="predicted"/>
<dbReference type="SUPFAM" id="SSF55073">
    <property type="entry name" value="Nucleotide cyclase"/>
    <property type="match status" value="1"/>
</dbReference>
<dbReference type="Gene3D" id="3.30.450.40">
    <property type="match status" value="1"/>
</dbReference>
<dbReference type="NCBIfam" id="TIGR00254">
    <property type="entry name" value="GGDEF"/>
    <property type="match status" value="1"/>
</dbReference>
<feature type="domain" description="PAS" evidence="5">
    <location>
        <begin position="280"/>
        <end position="303"/>
    </location>
</feature>
<feature type="domain" description="EAL" evidence="7">
    <location>
        <begin position="732"/>
        <end position="983"/>
    </location>
</feature>
<evidence type="ECO:0000259" key="4">
    <source>
        <dbReference type="PROSITE" id="PS50110"/>
    </source>
</evidence>
<dbReference type="Gene3D" id="3.30.450.20">
    <property type="entry name" value="PAS domain"/>
    <property type="match status" value="2"/>
</dbReference>
<dbReference type="SUPFAM" id="SSF55781">
    <property type="entry name" value="GAF domain-like"/>
    <property type="match status" value="1"/>
</dbReference>
<dbReference type="InterPro" id="IPR029787">
    <property type="entry name" value="Nucleotide_cyclase"/>
</dbReference>
<evidence type="ECO:0000259" key="6">
    <source>
        <dbReference type="PROSITE" id="PS50113"/>
    </source>
</evidence>
<dbReference type="CDD" id="cd00156">
    <property type="entry name" value="REC"/>
    <property type="match status" value="1"/>
</dbReference>
<dbReference type="AlphaFoldDB" id="A0A917P935"/>
<dbReference type="SMART" id="SM00091">
    <property type="entry name" value="PAS"/>
    <property type="match status" value="2"/>
</dbReference>
<dbReference type="InterPro" id="IPR003018">
    <property type="entry name" value="GAF"/>
</dbReference>
<dbReference type="PANTHER" id="PTHR44757">
    <property type="entry name" value="DIGUANYLATE CYCLASE DGCP"/>
    <property type="match status" value="1"/>
</dbReference>
<dbReference type="SMART" id="SM00267">
    <property type="entry name" value="GGDEF"/>
    <property type="match status" value="1"/>
</dbReference>
<dbReference type="InterPro" id="IPR011006">
    <property type="entry name" value="CheY-like_superfamily"/>
</dbReference>
<dbReference type="Pfam" id="PF13426">
    <property type="entry name" value="PAS_9"/>
    <property type="match status" value="1"/>
</dbReference>
<protein>
    <recommendedName>
        <fullName evidence="11">Diguanylate cyclase</fullName>
    </recommendedName>
</protein>
<dbReference type="InterPro" id="IPR035965">
    <property type="entry name" value="PAS-like_dom_sf"/>
</dbReference>
<dbReference type="InterPro" id="IPR000700">
    <property type="entry name" value="PAS-assoc_C"/>
</dbReference>
<evidence type="ECO:0000256" key="1">
    <source>
        <dbReference type="ARBA" id="ARBA00022679"/>
    </source>
</evidence>
<organism evidence="9 10">
    <name type="scientific">Deinococcus aquiradiocola</name>
    <dbReference type="NCBI Taxonomy" id="393059"/>
    <lineage>
        <taxon>Bacteria</taxon>
        <taxon>Thermotogati</taxon>
        <taxon>Deinococcota</taxon>
        <taxon>Deinococci</taxon>
        <taxon>Deinococcales</taxon>
        <taxon>Deinococcaceae</taxon>
        <taxon>Deinococcus</taxon>
    </lineage>
</organism>
<dbReference type="PANTHER" id="PTHR44757:SF10">
    <property type="entry name" value="MEMBRANE PROTEIN"/>
    <property type="match status" value="1"/>
</dbReference>
<accession>A0A917P935</accession>
<dbReference type="Pfam" id="PF13185">
    <property type="entry name" value="GAF_2"/>
    <property type="match status" value="1"/>
</dbReference>
<evidence type="ECO:0000259" key="5">
    <source>
        <dbReference type="PROSITE" id="PS50112"/>
    </source>
</evidence>
<feature type="domain" description="GGDEF" evidence="8">
    <location>
        <begin position="590"/>
        <end position="723"/>
    </location>
</feature>
<evidence type="ECO:0000259" key="8">
    <source>
        <dbReference type="PROSITE" id="PS50887"/>
    </source>
</evidence>
<feature type="modified residue" description="4-aspartylphosphate" evidence="3">
    <location>
        <position position="73"/>
    </location>
</feature>
<reference evidence="9" key="2">
    <citation type="submission" date="2020-09" db="EMBL/GenBank/DDBJ databases">
        <authorList>
            <person name="Sun Q."/>
            <person name="Ohkuma M."/>
        </authorList>
    </citation>
    <scope>NUCLEOTIDE SEQUENCE</scope>
    <source>
        <strain evidence="9">JCM 14371</strain>
    </source>
</reference>
<dbReference type="PROSITE" id="PS50887">
    <property type="entry name" value="GGDEF"/>
    <property type="match status" value="1"/>
</dbReference>
<gene>
    <name evidence="9" type="ORF">GCM10008939_08950</name>
</gene>
<comment type="caution">
    <text evidence="9">The sequence shown here is derived from an EMBL/GenBank/DDBJ whole genome shotgun (WGS) entry which is preliminary data.</text>
</comment>
<dbReference type="InterPro" id="IPR001633">
    <property type="entry name" value="EAL_dom"/>
</dbReference>
<feature type="domain" description="PAC" evidence="6">
    <location>
        <begin position="330"/>
        <end position="384"/>
    </location>
</feature>
<sequence>MTSPARVALPLESPLEPAGLSILIVDDTPEDAEHYIRLLGQAPGVSFTFRHAELGEDGLRLLQEQVPDCLLLDYHLPDMTGLEFLREMRGRCPVILLTGMGDEAIAVAALQAGAQDYLVKSQIVAQTFGRAVQRAQEKFLLERALDLAHTRMSALLSSVREGMVALSPDLTVLYHNPAARVLLHWENGERLPAWVTDLPVFRSGVQDVMRDEPVPPAEVRCGDTWLELQLQRQTEGLTLTLRDVTQRRLEVERLRLLESVAVTAREAVVIAEANPTLDPGPKVVYVNRAFTRMTGYAPEDIVGLTPRILQGPLSDRRTLDRVRDRLARWQTVDETLLNYDKSGRPFWVHLSITPVADETGWYTHWVSVQRDVTEERRQQERERLRREVLEMAAEFRPVPDILDAVCRKLEISLPEVVTTAWLRSGETLTLAASGNAAPSDLREALRRGAGVVVIGEGQGATARAVQERTLVVVEDVQATPGELRSGAAGLLGELGLHGVWSVPILSAQPGREPFGALTVFTWQSRRPPTPEELTVLQDAASLAALILESMTAHQEVQRQALYDSLTGLPNRSLFLEHLQRQLNETPRHRQRVAVGLMDLNRFKTINDTLGHSAGDALLVQVAERLRATFRPSDIVARMGGDEFTLMLPFTSDVERFRQGIEARLRECFTAPFVVQGQQVFVTGSLGLAITPDHGHDREQLLSAADVAMYAAKRTNQGLQVYDPSGDAHDASQVTLESDLYRALERGELELHYQPIYRAGRRELVGAEALIRWNHARCGMISPAKFIPLAESTGLIVPIGRWVLREACRQLVRWRERAPHLTLSVNLSARQFWQPELVRTVQDAMRDMGAPPEGLVLEITESVLMDVPDAQQTLTRLKGLGVRLSLDDFGTGYSSLSYLHRFPLDALKIDRSFVIGVRPESDGTAETIIRSVMVMAHSLNLSVTTEGIETEHQARFIEDLNGDLLQGFLLSRPLPVAAFGALLP</sequence>
<dbReference type="PROSITE" id="PS50112">
    <property type="entry name" value="PAS"/>
    <property type="match status" value="1"/>
</dbReference>
<dbReference type="EMBL" id="BMOE01000002">
    <property type="protein sequence ID" value="GGJ66955.1"/>
    <property type="molecule type" value="Genomic_DNA"/>
</dbReference>
<keyword evidence="3" id="KW-0597">Phosphoprotein</keyword>
<dbReference type="GO" id="GO:0000160">
    <property type="term" value="P:phosphorelay signal transduction system"/>
    <property type="evidence" value="ECO:0007669"/>
    <property type="project" value="InterPro"/>
</dbReference>
<dbReference type="SMART" id="SM00052">
    <property type="entry name" value="EAL"/>
    <property type="match status" value="1"/>
</dbReference>
<dbReference type="InterPro" id="IPR029016">
    <property type="entry name" value="GAF-like_dom_sf"/>
</dbReference>
<evidence type="ECO:0000259" key="7">
    <source>
        <dbReference type="PROSITE" id="PS50883"/>
    </source>
</evidence>
<dbReference type="InterPro" id="IPR043128">
    <property type="entry name" value="Rev_trsase/Diguanyl_cyclase"/>
</dbReference>
<keyword evidence="10" id="KW-1185">Reference proteome</keyword>
<feature type="domain" description="Response regulatory" evidence="4">
    <location>
        <begin position="21"/>
        <end position="135"/>
    </location>
</feature>
<evidence type="ECO:0000313" key="10">
    <source>
        <dbReference type="Proteomes" id="UP000635726"/>
    </source>
</evidence>
<evidence type="ECO:0008006" key="11">
    <source>
        <dbReference type="Google" id="ProtNLM"/>
    </source>
</evidence>
<dbReference type="PROSITE" id="PS50883">
    <property type="entry name" value="EAL"/>
    <property type="match status" value="1"/>
</dbReference>
<dbReference type="InterPro" id="IPR035919">
    <property type="entry name" value="EAL_sf"/>
</dbReference>
<dbReference type="InterPro" id="IPR001610">
    <property type="entry name" value="PAC"/>
</dbReference>
<dbReference type="Gene3D" id="3.30.70.270">
    <property type="match status" value="1"/>
</dbReference>
<dbReference type="RefSeq" id="WP_188961075.1">
    <property type="nucleotide sequence ID" value="NZ_BMOE01000002.1"/>
</dbReference>
<dbReference type="SUPFAM" id="SSF141868">
    <property type="entry name" value="EAL domain-like"/>
    <property type="match status" value="1"/>
</dbReference>
<dbReference type="Gene3D" id="3.40.50.2300">
    <property type="match status" value="1"/>
</dbReference>
<dbReference type="InterPro" id="IPR000014">
    <property type="entry name" value="PAS"/>
</dbReference>
<dbReference type="SUPFAM" id="SSF55785">
    <property type="entry name" value="PYP-like sensor domain (PAS domain)"/>
    <property type="match status" value="2"/>
</dbReference>
<evidence type="ECO:0000313" key="9">
    <source>
        <dbReference type="EMBL" id="GGJ66955.1"/>
    </source>
</evidence>
<dbReference type="CDD" id="cd01949">
    <property type="entry name" value="GGDEF"/>
    <property type="match status" value="1"/>
</dbReference>
<evidence type="ECO:0000256" key="2">
    <source>
        <dbReference type="ARBA" id="ARBA00022777"/>
    </source>
</evidence>
<dbReference type="SMART" id="SM00448">
    <property type="entry name" value="REC"/>
    <property type="match status" value="1"/>
</dbReference>
<dbReference type="SMART" id="SM00086">
    <property type="entry name" value="PAC"/>
    <property type="match status" value="1"/>
</dbReference>
<dbReference type="Pfam" id="PF00072">
    <property type="entry name" value="Response_reg"/>
    <property type="match status" value="1"/>
</dbReference>
<dbReference type="NCBIfam" id="TIGR00229">
    <property type="entry name" value="sensory_box"/>
    <property type="match status" value="1"/>
</dbReference>